<keyword evidence="1" id="KW-0812">Transmembrane</keyword>
<evidence type="ECO:0000256" key="1">
    <source>
        <dbReference type="SAM" id="Phobius"/>
    </source>
</evidence>
<feature type="transmembrane region" description="Helical" evidence="1">
    <location>
        <begin position="596"/>
        <end position="616"/>
    </location>
</feature>
<dbReference type="AlphaFoldDB" id="T0R439"/>
<feature type="transmembrane region" description="Helical" evidence="1">
    <location>
        <begin position="490"/>
        <end position="512"/>
    </location>
</feature>
<feature type="transmembrane region" description="Helical" evidence="1">
    <location>
        <begin position="357"/>
        <end position="380"/>
    </location>
</feature>
<keyword evidence="3" id="KW-1185">Reference proteome</keyword>
<organism evidence="2 3">
    <name type="scientific">Saprolegnia diclina (strain VS20)</name>
    <dbReference type="NCBI Taxonomy" id="1156394"/>
    <lineage>
        <taxon>Eukaryota</taxon>
        <taxon>Sar</taxon>
        <taxon>Stramenopiles</taxon>
        <taxon>Oomycota</taxon>
        <taxon>Saprolegniomycetes</taxon>
        <taxon>Saprolegniales</taxon>
        <taxon>Saprolegniaceae</taxon>
        <taxon>Saprolegnia</taxon>
    </lineage>
</organism>
<dbReference type="VEuPathDB" id="FungiDB:SDRG_01691"/>
<gene>
    <name evidence="2" type="ORF">SDRG_01691</name>
</gene>
<dbReference type="Proteomes" id="UP000030762">
    <property type="component" value="Unassembled WGS sequence"/>
</dbReference>
<dbReference type="OMA" id="CHTEMEE"/>
<name>T0R439_SAPDV</name>
<evidence type="ECO:0000313" key="2">
    <source>
        <dbReference type="EMBL" id="EQC41736.1"/>
    </source>
</evidence>
<feature type="transmembrane region" description="Helical" evidence="1">
    <location>
        <begin position="42"/>
        <end position="63"/>
    </location>
</feature>
<dbReference type="EMBL" id="JH767134">
    <property type="protein sequence ID" value="EQC41736.1"/>
    <property type="molecule type" value="Genomic_DNA"/>
</dbReference>
<dbReference type="InParanoid" id="T0R439"/>
<evidence type="ECO:0000313" key="3">
    <source>
        <dbReference type="Proteomes" id="UP000030762"/>
    </source>
</evidence>
<proteinExistence type="predicted"/>
<keyword evidence="1" id="KW-0472">Membrane</keyword>
<feature type="transmembrane region" description="Helical" evidence="1">
    <location>
        <begin position="432"/>
        <end position="451"/>
    </location>
</feature>
<feature type="transmembrane region" description="Helical" evidence="1">
    <location>
        <begin position="386"/>
        <end position="411"/>
    </location>
</feature>
<keyword evidence="1" id="KW-1133">Transmembrane helix</keyword>
<dbReference type="OrthoDB" id="74039at2759"/>
<sequence length="652" mass="71343">MPRVGPDINLGLCAEGSAPDASVAAAAFKRLQPTTVNVLQCLISNVVTCSIALLSLVTLLVFLSQGMFERAIVSKNTQTADQFWAPYSKSCVVDRAGFVANSCSAEVQNTTHTNAWTAIELVLAQQWAAELTKARELYVTTCIIGATPSVGWGDLQFIAGYDDYPECLPSAGAQSIAGMAMLETTIRDTHPEGLYFLTLYSDLNPTMQKVLAYVNTDGTTAKLLSSPLRTLVTLHGQTIADAIGQNYMIHSYPLGPRYQVTASCHTEMEELSAFTSSLRGWSQGKFSQRPVAPGWTCGHVVQNAPELIVLQLVAFVAACLLLSGDIYLTCYGLHRVYHSKPVTMTYQILDGLERRKCLALVVVINALPSLLYLDVARIYFFTQKGYVIWCLAVAMLAVFASFALMLVLSCIEILPLPAVLHTVCLPYNASRFVYTSLLAIFLACAGTRSLFQTTYNAFFSAEPTLGLWLRNTTWPSGAYVAEGTPVVLTWLQIPLCAALSAALALSLLTTLFERLYTRKSLLLCTDWCLQNSFLVLANPPTLLTALPLDEHATVRVHENVACLPCVLTQLGYVTVTRRTASDSMAGPAARKPPKTLVVISIYALVPALMCSCLFWFPPRKYGHIVDGKFTATPDAYLDRQARYEYEEASHVH</sequence>
<dbReference type="RefSeq" id="XP_008605450.1">
    <property type="nucleotide sequence ID" value="XM_008607228.1"/>
</dbReference>
<protein>
    <submittedName>
        <fullName evidence="2">Uncharacterized protein</fullName>
    </submittedName>
</protein>
<accession>T0R439</accession>
<dbReference type="GeneID" id="19942418"/>
<reference evidence="2 3" key="1">
    <citation type="submission" date="2012-04" db="EMBL/GenBank/DDBJ databases">
        <title>The Genome Sequence of Saprolegnia declina VS20.</title>
        <authorList>
            <consortium name="The Broad Institute Genome Sequencing Platform"/>
            <person name="Russ C."/>
            <person name="Nusbaum C."/>
            <person name="Tyler B."/>
            <person name="van West P."/>
            <person name="Dieguez-Uribeondo J."/>
            <person name="de Bruijn I."/>
            <person name="Tripathy S."/>
            <person name="Jiang R."/>
            <person name="Young S.K."/>
            <person name="Zeng Q."/>
            <person name="Gargeya S."/>
            <person name="Fitzgerald M."/>
            <person name="Haas B."/>
            <person name="Abouelleil A."/>
            <person name="Alvarado L."/>
            <person name="Arachchi H.M."/>
            <person name="Berlin A."/>
            <person name="Chapman S.B."/>
            <person name="Goldberg J."/>
            <person name="Griggs A."/>
            <person name="Gujja S."/>
            <person name="Hansen M."/>
            <person name="Howarth C."/>
            <person name="Imamovic A."/>
            <person name="Larimer J."/>
            <person name="McCowen C."/>
            <person name="Montmayeur A."/>
            <person name="Murphy C."/>
            <person name="Neiman D."/>
            <person name="Pearson M."/>
            <person name="Priest M."/>
            <person name="Roberts A."/>
            <person name="Saif S."/>
            <person name="Shea T."/>
            <person name="Sisk P."/>
            <person name="Sykes S."/>
            <person name="Wortman J."/>
            <person name="Nusbaum C."/>
            <person name="Birren B."/>
        </authorList>
    </citation>
    <scope>NUCLEOTIDE SEQUENCE [LARGE SCALE GENOMIC DNA]</scope>
    <source>
        <strain evidence="2 3">VS20</strain>
    </source>
</reference>